<feature type="region of interest" description="Disordered" evidence="1">
    <location>
        <begin position="1"/>
        <end position="20"/>
    </location>
</feature>
<dbReference type="HOGENOM" id="CLU_2621531_0_0_1"/>
<keyword evidence="3" id="KW-1185">Reference proteome</keyword>
<evidence type="ECO:0000313" key="2">
    <source>
        <dbReference type="EMBL" id="KIL61034.1"/>
    </source>
</evidence>
<name>A0A0C2T3H4_AMAMK</name>
<dbReference type="AlphaFoldDB" id="A0A0C2T3H4"/>
<dbReference type="EMBL" id="KN818289">
    <property type="protein sequence ID" value="KIL61034.1"/>
    <property type="molecule type" value="Genomic_DNA"/>
</dbReference>
<reference evidence="2 3" key="1">
    <citation type="submission" date="2014-04" db="EMBL/GenBank/DDBJ databases">
        <title>Evolutionary Origins and Diversification of the Mycorrhizal Mutualists.</title>
        <authorList>
            <consortium name="DOE Joint Genome Institute"/>
            <consortium name="Mycorrhizal Genomics Consortium"/>
            <person name="Kohler A."/>
            <person name="Kuo A."/>
            <person name="Nagy L.G."/>
            <person name="Floudas D."/>
            <person name="Copeland A."/>
            <person name="Barry K.W."/>
            <person name="Cichocki N."/>
            <person name="Veneault-Fourrey C."/>
            <person name="LaButti K."/>
            <person name="Lindquist E.A."/>
            <person name="Lipzen A."/>
            <person name="Lundell T."/>
            <person name="Morin E."/>
            <person name="Murat C."/>
            <person name="Riley R."/>
            <person name="Ohm R."/>
            <person name="Sun H."/>
            <person name="Tunlid A."/>
            <person name="Henrissat B."/>
            <person name="Grigoriev I.V."/>
            <person name="Hibbett D.S."/>
            <person name="Martin F."/>
        </authorList>
    </citation>
    <scope>NUCLEOTIDE SEQUENCE [LARGE SCALE GENOMIC DNA]</scope>
    <source>
        <strain evidence="2 3">Koide BX008</strain>
    </source>
</reference>
<dbReference type="InParanoid" id="A0A0C2T3H4"/>
<protein>
    <submittedName>
        <fullName evidence="2">Uncharacterized protein</fullName>
    </submittedName>
</protein>
<accession>A0A0C2T3H4</accession>
<evidence type="ECO:0000313" key="3">
    <source>
        <dbReference type="Proteomes" id="UP000054549"/>
    </source>
</evidence>
<dbReference type="Proteomes" id="UP000054549">
    <property type="component" value="Unassembled WGS sequence"/>
</dbReference>
<organism evidence="2 3">
    <name type="scientific">Amanita muscaria (strain Koide BX008)</name>
    <dbReference type="NCBI Taxonomy" id="946122"/>
    <lineage>
        <taxon>Eukaryota</taxon>
        <taxon>Fungi</taxon>
        <taxon>Dikarya</taxon>
        <taxon>Basidiomycota</taxon>
        <taxon>Agaricomycotina</taxon>
        <taxon>Agaricomycetes</taxon>
        <taxon>Agaricomycetidae</taxon>
        <taxon>Agaricales</taxon>
        <taxon>Pluteineae</taxon>
        <taxon>Amanitaceae</taxon>
        <taxon>Amanita</taxon>
    </lineage>
</organism>
<proteinExistence type="predicted"/>
<evidence type="ECO:0000256" key="1">
    <source>
        <dbReference type="SAM" id="MobiDB-lite"/>
    </source>
</evidence>
<sequence>MQSTRALRQNGPAKFGDPNKFKLKEQKNGLVRRISMGVLHRVDSRGCQILGGLAIASVVGVLNLNKAGPVTKDDSSRK</sequence>
<gene>
    <name evidence="2" type="ORF">M378DRAFT_167371</name>
</gene>